<dbReference type="EMBL" id="GG663743">
    <property type="protein sequence ID" value="EEH54733.1"/>
    <property type="molecule type" value="Genomic_DNA"/>
</dbReference>
<dbReference type="eggNOG" id="ENOG502QWI4">
    <property type="taxonomic scope" value="Eukaryota"/>
</dbReference>
<reference evidence="1 2" key="1">
    <citation type="journal article" date="2009" name="Science">
        <title>Green evolution and dynamic adaptations revealed by genomes of the marine picoeukaryotes Micromonas.</title>
        <authorList>
            <person name="Worden A.Z."/>
            <person name="Lee J.H."/>
            <person name="Mock T."/>
            <person name="Rouze P."/>
            <person name="Simmons M.P."/>
            <person name="Aerts A.L."/>
            <person name="Allen A.E."/>
            <person name="Cuvelier M.L."/>
            <person name="Derelle E."/>
            <person name="Everett M.V."/>
            <person name="Foulon E."/>
            <person name="Grimwood J."/>
            <person name="Gundlach H."/>
            <person name="Henrissat B."/>
            <person name="Napoli C."/>
            <person name="McDonald S.M."/>
            <person name="Parker M.S."/>
            <person name="Rombauts S."/>
            <person name="Salamov A."/>
            <person name="Von Dassow P."/>
            <person name="Badger J.H."/>
            <person name="Coutinho P.M."/>
            <person name="Demir E."/>
            <person name="Dubchak I."/>
            <person name="Gentemann C."/>
            <person name="Eikrem W."/>
            <person name="Gready J.E."/>
            <person name="John U."/>
            <person name="Lanier W."/>
            <person name="Lindquist E.A."/>
            <person name="Lucas S."/>
            <person name="Mayer K.F."/>
            <person name="Moreau H."/>
            <person name="Not F."/>
            <person name="Otillar R."/>
            <person name="Panaud O."/>
            <person name="Pangilinan J."/>
            <person name="Paulsen I."/>
            <person name="Piegu B."/>
            <person name="Poliakov A."/>
            <person name="Robbens S."/>
            <person name="Schmutz J."/>
            <person name="Toulza E."/>
            <person name="Wyss T."/>
            <person name="Zelensky A."/>
            <person name="Zhou K."/>
            <person name="Armbrust E.V."/>
            <person name="Bhattacharya D."/>
            <person name="Goodenough U.W."/>
            <person name="Van de Peer Y."/>
            <person name="Grigoriev I.V."/>
        </authorList>
    </citation>
    <scope>NUCLEOTIDE SEQUENCE [LARGE SCALE GENOMIC DNA]</scope>
    <source>
        <strain evidence="1 2">CCMP1545</strain>
    </source>
</reference>
<protein>
    <submittedName>
        <fullName evidence="1">Predicted protein</fullName>
    </submittedName>
</protein>
<organism evidence="2">
    <name type="scientific">Micromonas pusilla (strain CCMP1545)</name>
    <name type="common">Picoplanktonic green alga</name>
    <dbReference type="NCBI Taxonomy" id="564608"/>
    <lineage>
        <taxon>Eukaryota</taxon>
        <taxon>Viridiplantae</taxon>
        <taxon>Chlorophyta</taxon>
        <taxon>Mamiellophyceae</taxon>
        <taxon>Mamiellales</taxon>
        <taxon>Mamiellaceae</taxon>
        <taxon>Micromonas</taxon>
    </lineage>
</organism>
<evidence type="ECO:0000313" key="1">
    <source>
        <dbReference type="EMBL" id="EEH54733.1"/>
    </source>
</evidence>
<dbReference type="STRING" id="564608.C1N087"/>
<dbReference type="PANTHER" id="PTHR28653:SF1">
    <property type="entry name" value="ATPASE SWSAP1"/>
    <property type="match status" value="1"/>
</dbReference>
<sequence length="290" mass="30736">MDHGTRAWEPGDFFEFPNVDPPLETIEPGLHCLLFGPAAAETRTLLMQRALAHARRDLDARVLYVCDRDACENAPPLLPRVCADAEPASRVHMKYVSTDAELRKLASSLHLLPPSELPSLLIVDDFGGFFPGVRWTSNNAPGEGGGGYGGYGGGGGAHQHMNPHERREREMTAARTLASLRACADAVVRPGGGAETSTCALLVSETTDKDGECPSMMYLFRRWFQCVVVATGVGVGGGTGGGAGPGGGGDDGNTFTLRRWPIRRGRANDDGGVRYVVDKAGAALVPDGYA</sequence>
<evidence type="ECO:0000313" key="2">
    <source>
        <dbReference type="Proteomes" id="UP000001876"/>
    </source>
</evidence>
<dbReference type="GO" id="GO:0003697">
    <property type="term" value="F:single-stranded DNA binding"/>
    <property type="evidence" value="ECO:0007669"/>
    <property type="project" value="TreeGrafter"/>
</dbReference>
<dbReference type="OMA" id="HMNPHER"/>
<keyword evidence="2" id="KW-1185">Reference proteome</keyword>
<dbReference type="GO" id="GO:0097196">
    <property type="term" value="C:Shu complex"/>
    <property type="evidence" value="ECO:0007669"/>
    <property type="project" value="TreeGrafter"/>
</dbReference>
<dbReference type="RefSeq" id="XP_003061083.1">
    <property type="nucleotide sequence ID" value="XM_003061037.1"/>
</dbReference>
<dbReference type="OrthoDB" id="511196at2759"/>
<dbReference type="KEGG" id="mpp:MICPUCDRAFT_41484"/>
<accession>C1N087</accession>
<dbReference type="GO" id="GO:0000724">
    <property type="term" value="P:double-strand break repair via homologous recombination"/>
    <property type="evidence" value="ECO:0007669"/>
    <property type="project" value="TreeGrafter"/>
</dbReference>
<name>C1N087_MICPC</name>
<dbReference type="Proteomes" id="UP000001876">
    <property type="component" value="Unassembled WGS sequence"/>
</dbReference>
<gene>
    <name evidence="1" type="ORF">MICPUCDRAFT_41484</name>
</gene>
<dbReference type="PANTHER" id="PTHR28653">
    <property type="match status" value="1"/>
</dbReference>
<dbReference type="AlphaFoldDB" id="C1N087"/>
<dbReference type="GeneID" id="9686793"/>
<proteinExistence type="predicted"/>